<dbReference type="InterPro" id="IPR036881">
    <property type="entry name" value="Glyco_hydro_3_C_sf"/>
</dbReference>
<evidence type="ECO:0000256" key="2">
    <source>
        <dbReference type="ARBA" id="ARBA00022801"/>
    </source>
</evidence>
<dbReference type="SMART" id="SM01217">
    <property type="entry name" value="Fn3_like"/>
    <property type="match status" value="1"/>
</dbReference>
<dbReference type="FunFam" id="2.60.40.10:FF:000495">
    <property type="entry name" value="Periplasmic beta-glucosidase"/>
    <property type="match status" value="1"/>
</dbReference>
<comment type="similarity">
    <text evidence="1 4">Belongs to the glycosyl hydrolase 3 family.</text>
</comment>
<dbReference type="GO" id="GO:0008422">
    <property type="term" value="F:beta-glucosidase activity"/>
    <property type="evidence" value="ECO:0007669"/>
    <property type="project" value="UniProtKB-ARBA"/>
</dbReference>
<organism evidence="6 7">
    <name type="scientific">Halanaerobium saccharolyticum</name>
    <dbReference type="NCBI Taxonomy" id="43595"/>
    <lineage>
        <taxon>Bacteria</taxon>
        <taxon>Bacillati</taxon>
        <taxon>Bacillota</taxon>
        <taxon>Clostridia</taxon>
        <taxon>Halanaerobiales</taxon>
        <taxon>Halanaerobiaceae</taxon>
        <taxon>Halanaerobium</taxon>
    </lineage>
</organism>
<evidence type="ECO:0000313" key="6">
    <source>
        <dbReference type="EMBL" id="TDW06388.1"/>
    </source>
</evidence>
<gene>
    <name evidence="6" type="ORF">C8C77_10524</name>
</gene>
<dbReference type="PANTHER" id="PTHR42715:SF10">
    <property type="entry name" value="BETA-GLUCOSIDASE"/>
    <property type="match status" value="1"/>
</dbReference>
<accession>A0A4R7Z5H2</accession>
<protein>
    <submittedName>
        <fullName evidence="6">Beta-glucosidase</fullName>
    </submittedName>
</protein>
<dbReference type="InterPro" id="IPR002772">
    <property type="entry name" value="Glyco_hydro_3_C"/>
</dbReference>
<dbReference type="GO" id="GO:0005975">
    <property type="term" value="P:carbohydrate metabolic process"/>
    <property type="evidence" value="ECO:0007669"/>
    <property type="project" value="InterPro"/>
</dbReference>
<dbReference type="InterPro" id="IPR036962">
    <property type="entry name" value="Glyco_hydro_3_N_sf"/>
</dbReference>
<dbReference type="InterPro" id="IPR050288">
    <property type="entry name" value="Cellulose_deg_GH3"/>
</dbReference>
<evidence type="ECO:0000256" key="1">
    <source>
        <dbReference type="ARBA" id="ARBA00005336"/>
    </source>
</evidence>
<keyword evidence="2 4" id="KW-0378">Hydrolase</keyword>
<name>A0A4R7Z5H2_9FIRM</name>
<proteinExistence type="inferred from homology"/>
<evidence type="ECO:0000256" key="4">
    <source>
        <dbReference type="RuleBase" id="RU361161"/>
    </source>
</evidence>
<dbReference type="Proteomes" id="UP000294697">
    <property type="component" value="Unassembled WGS sequence"/>
</dbReference>
<dbReference type="InterPro" id="IPR001764">
    <property type="entry name" value="Glyco_hydro_3_N"/>
</dbReference>
<dbReference type="Gene3D" id="3.40.50.1700">
    <property type="entry name" value="Glycoside hydrolase family 3 C-terminal domain"/>
    <property type="match status" value="1"/>
</dbReference>
<evidence type="ECO:0000259" key="5">
    <source>
        <dbReference type="SMART" id="SM01217"/>
    </source>
</evidence>
<comment type="caution">
    <text evidence="6">The sequence shown here is derived from an EMBL/GenBank/DDBJ whole genome shotgun (WGS) entry which is preliminary data.</text>
</comment>
<dbReference type="SUPFAM" id="SSF52279">
    <property type="entry name" value="Beta-D-glucan exohydrolase, C-terminal domain"/>
    <property type="match status" value="1"/>
</dbReference>
<keyword evidence="3" id="KW-0119">Carbohydrate metabolism</keyword>
<dbReference type="Pfam" id="PF14310">
    <property type="entry name" value="Fn3-like"/>
    <property type="match status" value="1"/>
</dbReference>
<dbReference type="InterPro" id="IPR017853">
    <property type="entry name" value="GH"/>
</dbReference>
<keyword evidence="4" id="KW-0326">Glycosidase</keyword>
<dbReference type="SUPFAM" id="SSF51445">
    <property type="entry name" value="(Trans)glycosidases"/>
    <property type="match status" value="1"/>
</dbReference>
<dbReference type="PRINTS" id="PR00133">
    <property type="entry name" value="GLHYDRLASE3"/>
</dbReference>
<dbReference type="InterPro" id="IPR019800">
    <property type="entry name" value="Glyco_hydro_3_AS"/>
</dbReference>
<sequence length="757" mass="85446">MENNIDIDKKIDELIAELTLEEKIKLCSGASMWTTEEIKRLNIPAIVMSDGPHGLRYVVEINEFGATSNKKTTCFPTASALASSWNKELLYQVGETLAEEAKSLGVNIILGPGVNIKRSPLGGRNFEYFSEDPILTADLASCFVKGVQDQGVGTSLKHYVCNNQEYKRFSVNVEVAERALREIYLLAFERVVKEAEPWTVMAAYNRVNGTPATQNDYLLNQILRAEWGYQGLVISDWGAIHDRAAALKSGLDLEMPGPSRVNKEKIQMQLDKKELKEEILNQSVKRVLKTVFKSSPERITVDYDQHDKIAQTAAEESVVLLKNENKLLPLDFNNMSSITVIGEMAVNPRYQGNGSSKVTPYILADGLSEIKNSIPPAVELNYASGYNNDQNLESQIDEAIKKAVKSDYVIIFAGIPEKFESEGFDRKNINLPERQNKLIKAVAEVNKNLIVVLNNGSAVNISDWIDKVPAVLEGWLPGQAGAKAIVNVIKGKVNPSGKLAETFPLSLAHNPSYLNFPGVNEEVNYAEGIYVGYRYYEKKKIEPQFPFGHGLSYTEFEYTNLILDKEVWAEDEVEVEFDLKNVGKLAGKEVIQLYVSQNNPYYDRPEKELKKFKKVSLKPGESETIKFKLSYRDFAYFNPELKDWVVEEDEYKIIIASSVQDIRLSAAIKIKSKEIAHILSTDDPVLDWLAEPLGKKVLAEILSAEQMDYLENEENTYITERPLYRLDFLSDELVSQQEIEKIVLNYNMLRGDYYSNK</sequence>
<dbReference type="PROSITE" id="PS00775">
    <property type="entry name" value="GLYCOSYL_HYDROL_F3"/>
    <property type="match status" value="1"/>
</dbReference>
<dbReference type="InterPro" id="IPR026891">
    <property type="entry name" value="Fn3-like"/>
</dbReference>
<reference evidence="6 7" key="1">
    <citation type="submission" date="2019-03" db="EMBL/GenBank/DDBJ databases">
        <title>Subsurface microbial communities from deep shales in Ohio and West Virginia, USA.</title>
        <authorList>
            <person name="Wrighton K."/>
        </authorList>
    </citation>
    <scope>NUCLEOTIDE SEQUENCE [LARGE SCALE GENOMIC DNA]</scope>
    <source>
        <strain evidence="6 7">MSL9.2</strain>
    </source>
</reference>
<dbReference type="Pfam" id="PF00933">
    <property type="entry name" value="Glyco_hydro_3"/>
    <property type="match status" value="1"/>
</dbReference>
<evidence type="ECO:0000256" key="3">
    <source>
        <dbReference type="ARBA" id="ARBA00023277"/>
    </source>
</evidence>
<dbReference type="EMBL" id="SODA01000005">
    <property type="protein sequence ID" value="TDW06388.1"/>
    <property type="molecule type" value="Genomic_DNA"/>
</dbReference>
<dbReference type="Pfam" id="PF01915">
    <property type="entry name" value="Glyco_hydro_3_C"/>
    <property type="match status" value="1"/>
</dbReference>
<dbReference type="AlphaFoldDB" id="A0A4R7Z5H2"/>
<evidence type="ECO:0000313" key="7">
    <source>
        <dbReference type="Proteomes" id="UP000294697"/>
    </source>
</evidence>
<dbReference type="Gene3D" id="3.20.20.300">
    <property type="entry name" value="Glycoside hydrolase, family 3, N-terminal domain"/>
    <property type="match status" value="1"/>
</dbReference>
<dbReference type="RefSeq" id="WP_243834262.1">
    <property type="nucleotide sequence ID" value="NZ_QLME01000001.1"/>
</dbReference>
<dbReference type="PANTHER" id="PTHR42715">
    <property type="entry name" value="BETA-GLUCOSIDASE"/>
    <property type="match status" value="1"/>
</dbReference>
<feature type="domain" description="Fibronectin type III-like" evidence="5">
    <location>
        <begin position="589"/>
        <end position="659"/>
    </location>
</feature>
<dbReference type="InterPro" id="IPR013783">
    <property type="entry name" value="Ig-like_fold"/>
</dbReference>
<dbReference type="Gene3D" id="2.60.40.10">
    <property type="entry name" value="Immunoglobulins"/>
    <property type="match status" value="1"/>
</dbReference>